<dbReference type="InterPro" id="IPR026564">
    <property type="entry name" value="Transcrip_reg_TACO1-like_dom3"/>
</dbReference>
<keyword evidence="4" id="KW-0963">Cytoplasm</keyword>
<keyword evidence="8" id="KW-1185">Reference proteome</keyword>
<feature type="domain" description="TACO1/YebC-like N-terminal" evidence="6">
    <location>
        <begin position="5"/>
        <end position="74"/>
    </location>
</feature>
<name>A0ABY0FJ78_9BACT</name>
<dbReference type="RefSeq" id="WP_129718515.1">
    <property type="nucleotide sequence ID" value="NZ_PRLK01000001.1"/>
</dbReference>
<dbReference type="Gene3D" id="3.30.70.980">
    <property type="match status" value="2"/>
</dbReference>
<dbReference type="InterPro" id="IPR002876">
    <property type="entry name" value="Transcrip_reg_TACO1-like"/>
</dbReference>
<sequence length="237" mass="25592">MAGHNKWSKIKRQKGVNDAKRGAIFTRIGNQIAIAARSGADPDMNPSLALAIEKARAVNMPNANIDRAIARAADKNAATLEEITYEGYGPGGVGIIIETATDNRNRTFPEVKTALVKNGGRIADAGSVMFQFSRKGVIIANASGEDALLEILDAGAEDAVEEDGMITVYTDQKDLMKVRKALLESNIEVKEAELQYVPNSEIEITDEESQAKLEKLLDALDDVDDVVNVHTNANIVE</sequence>
<gene>
    <name evidence="7" type="primary">yebC</name>
    <name evidence="7" type="ORF">G6CMJM_00086</name>
</gene>
<dbReference type="Gene3D" id="1.10.10.200">
    <property type="match status" value="1"/>
</dbReference>
<dbReference type="PANTHER" id="PTHR12532">
    <property type="entry name" value="TRANSLATIONAL ACTIVATOR OF CYTOCHROME C OXIDASE 1"/>
    <property type="match status" value="1"/>
</dbReference>
<dbReference type="InterPro" id="IPR017856">
    <property type="entry name" value="Integrase-like_N"/>
</dbReference>
<comment type="subcellular location">
    <subcellularLocation>
        <location evidence="4">Cytoplasm</location>
    </subcellularLocation>
</comment>
<proteinExistence type="inferred from homology"/>
<dbReference type="Proteomes" id="UP001190925">
    <property type="component" value="Unassembled WGS sequence"/>
</dbReference>
<reference evidence="7 8" key="1">
    <citation type="journal article" date="2018" name="bioRxiv">
        <title>Evidence of independent acquisition and adaption of ultra-small bacteria to human hosts across the highly diverse yet reduced genomes of the phylum Saccharibacteria.</title>
        <authorList>
            <person name="McLean J.S."/>
            <person name="Bor B."/>
            <person name="To T.T."/>
            <person name="Liu Q."/>
            <person name="Kearns K.A."/>
            <person name="Solden L.M."/>
            <person name="Wrighton K.C."/>
            <person name="He X."/>
            <person name="Shi W."/>
        </authorList>
    </citation>
    <scope>NUCLEOTIDE SEQUENCE [LARGE SCALE GENOMIC DNA]</scope>
    <source>
        <strain evidence="7 8">TM7_CMJM_G6_1_HOT_870</strain>
    </source>
</reference>
<evidence type="ECO:0000256" key="3">
    <source>
        <dbReference type="ARBA" id="ARBA00023163"/>
    </source>
</evidence>
<evidence type="ECO:0000256" key="2">
    <source>
        <dbReference type="ARBA" id="ARBA00023015"/>
    </source>
</evidence>
<accession>A0ABY0FJ78</accession>
<protein>
    <recommendedName>
        <fullName evidence="4">Probable transcriptional regulatory protein G6CMJM_00086</fullName>
    </recommendedName>
</protein>
<dbReference type="NCBIfam" id="TIGR01033">
    <property type="entry name" value="YebC/PmpR family DNA-binding transcriptional regulator"/>
    <property type="match status" value="1"/>
</dbReference>
<evidence type="ECO:0000259" key="5">
    <source>
        <dbReference type="Pfam" id="PF01709"/>
    </source>
</evidence>
<keyword evidence="4" id="KW-0238">DNA-binding</keyword>
<dbReference type="SUPFAM" id="SSF75625">
    <property type="entry name" value="YebC-like"/>
    <property type="match status" value="1"/>
</dbReference>
<dbReference type="InterPro" id="IPR048300">
    <property type="entry name" value="TACO1_YebC-like_2nd/3rd_dom"/>
</dbReference>
<dbReference type="EMBL" id="PRLK01000001">
    <property type="protein sequence ID" value="RYC72982.1"/>
    <property type="molecule type" value="Genomic_DNA"/>
</dbReference>
<dbReference type="PANTHER" id="PTHR12532:SF0">
    <property type="entry name" value="TRANSLATIONAL ACTIVATOR OF CYTOCHROME C OXIDASE 1"/>
    <property type="match status" value="1"/>
</dbReference>
<evidence type="ECO:0000259" key="6">
    <source>
        <dbReference type="Pfam" id="PF20772"/>
    </source>
</evidence>
<reference evidence="7 8" key="2">
    <citation type="journal article" date="2020" name="Cell Rep.">
        <title>Acquisition and Adaptation of Ultra-small Parasitic Reduced Genome Bacteria to Mammalian Hosts.</title>
        <authorList>
            <person name="McLean J.S."/>
            <person name="Bor B."/>
            <person name="Kerns K.A."/>
            <person name="Liu Q."/>
            <person name="To T.T."/>
            <person name="Solden L."/>
            <person name="Hendrickson E.L."/>
            <person name="Wrighton K."/>
            <person name="Shi W."/>
            <person name="He X."/>
        </authorList>
    </citation>
    <scope>NUCLEOTIDE SEQUENCE [LARGE SCALE GENOMIC DNA]</scope>
    <source>
        <strain evidence="7 8">TM7_CMJM_G6_1_HOT_870</strain>
    </source>
</reference>
<dbReference type="NCBIfam" id="NF009044">
    <property type="entry name" value="PRK12378.1"/>
    <property type="match status" value="1"/>
</dbReference>
<keyword evidence="3 4" id="KW-0804">Transcription</keyword>
<evidence type="ECO:0000256" key="1">
    <source>
        <dbReference type="ARBA" id="ARBA00008724"/>
    </source>
</evidence>
<feature type="domain" description="TACO1/YebC-like second and third" evidence="5">
    <location>
        <begin position="80"/>
        <end position="233"/>
    </location>
</feature>
<dbReference type="Pfam" id="PF01709">
    <property type="entry name" value="Transcrip_reg"/>
    <property type="match status" value="1"/>
</dbReference>
<evidence type="ECO:0000256" key="4">
    <source>
        <dbReference type="HAMAP-Rule" id="MF_00693"/>
    </source>
</evidence>
<keyword evidence="2 4" id="KW-0805">Transcription regulation</keyword>
<dbReference type="HAMAP" id="MF_00693">
    <property type="entry name" value="Transcrip_reg_TACO1"/>
    <property type="match status" value="1"/>
</dbReference>
<comment type="similarity">
    <text evidence="1 4">Belongs to the TACO1 family.</text>
</comment>
<evidence type="ECO:0000313" key="8">
    <source>
        <dbReference type="Proteomes" id="UP001190925"/>
    </source>
</evidence>
<dbReference type="InterPro" id="IPR049083">
    <property type="entry name" value="TACO1_YebC_N"/>
</dbReference>
<organism evidence="7 8">
    <name type="scientific">Candidatus Nanogingivalis gingivitcus</name>
    <dbReference type="NCBI Taxonomy" id="2171992"/>
    <lineage>
        <taxon>Bacteria</taxon>
        <taxon>Candidatus Saccharimonadota</taxon>
        <taxon>Candidatus Nanosyncoccalia</taxon>
        <taxon>Candidatus Nanogingivales</taxon>
        <taxon>Candidatus Nanogingivalaceae</taxon>
        <taxon>Candidatus Nanogingivalis</taxon>
    </lineage>
</organism>
<dbReference type="Pfam" id="PF20772">
    <property type="entry name" value="TACO1_YebC_N"/>
    <property type="match status" value="1"/>
</dbReference>
<evidence type="ECO:0000313" key="7">
    <source>
        <dbReference type="EMBL" id="RYC72982.1"/>
    </source>
</evidence>
<comment type="caution">
    <text evidence="7">The sequence shown here is derived from an EMBL/GenBank/DDBJ whole genome shotgun (WGS) entry which is preliminary data.</text>
</comment>
<dbReference type="NCBIfam" id="NF001030">
    <property type="entry name" value="PRK00110.1"/>
    <property type="match status" value="1"/>
</dbReference>
<dbReference type="InterPro" id="IPR029072">
    <property type="entry name" value="YebC-like"/>
</dbReference>